<dbReference type="SFLD" id="SFLDG01205">
    <property type="entry name" value="AMPS.1"/>
    <property type="match status" value="1"/>
</dbReference>
<name>A0AAD5N9L8_PARTN</name>
<dbReference type="GO" id="GO:0006749">
    <property type="term" value="P:glutathione metabolic process"/>
    <property type="evidence" value="ECO:0007669"/>
    <property type="project" value="TreeGrafter"/>
</dbReference>
<reference evidence="9" key="1">
    <citation type="submission" date="2021-06" db="EMBL/GenBank/DDBJ databases">
        <title>Parelaphostrongylus tenuis whole genome reference sequence.</title>
        <authorList>
            <person name="Garwood T.J."/>
            <person name="Larsen P.A."/>
            <person name="Fountain-Jones N.M."/>
            <person name="Garbe J.R."/>
            <person name="Macchietto M.G."/>
            <person name="Kania S.A."/>
            <person name="Gerhold R.W."/>
            <person name="Richards J.E."/>
            <person name="Wolf T.M."/>
        </authorList>
    </citation>
    <scope>NUCLEOTIDE SEQUENCE</scope>
    <source>
        <strain evidence="9">MNPRO001-30</strain>
        <tissue evidence="9">Meninges</tissue>
    </source>
</reference>
<protein>
    <recommendedName>
        <fullName evidence="2">glutathione transferase</fullName>
        <ecNumber evidence="2">2.5.1.18</ecNumber>
    </recommendedName>
    <alternativeName>
        <fullName evidence="6">GST class-sigma</fullName>
    </alternativeName>
</protein>
<dbReference type="GO" id="GO:0005737">
    <property type="term" value="C:cytoplasm"/>
    <property type="evidence" value="ECO:0007669"/>
    <property type="project" value="UniProtKB-ARBA"/>
</dbReference>
<dbReference type="GO" id="GO:0004364">
    <property type="term" value="F:glutathione transferase activity"/>
    <property type="evidence" value="ECO:0007669"/>
    <property type="project" value="UniProtKB-EC"/>
</dbReference>
<comment type="caution">
    <text evidence="9">The sequence shown here is derived from an EMBL/GenBank/DDBJ whole genome shotgun (WGS) entry which is preliminary data.</text>
</comment>
<evidence type="ECO:0000256" key="1">
    <source>
        <dbReference type="ARBA" id="ARBA00003701"/>
    </source>
</evidence>
<dbReference type="InterPro" id="IPR036282">
    <property type="entry name" value="Glutathione-S-Trfase_C_sf"/>
</dbReference>
<comment type="catalytic activity">
    <reaction evidence="5">
        <text>RX + glutathione = an S-substituted glutathione + a halide anion + H(+)</text>
        <dbReference type="Rhea" id="RHEA:16437"/>
        <dbReference type="ChEBI" id="CHEBI:15378"/>
        <dbReference type="ChEBI" id="CHEBI:16042"/>
        <dbReference type="ChEBI" id="CHEBI:17792"/>
        <dbReference type="ChEBI" id="CHEBI:57925"/>
        <dbReference type="ChEBI" id="CHEBI:90779"/>
        <dbReference type="EC" id="2.5.1.18"/>
    </reaction>
</comment>
<dbReference type="EC" id="2.5.1.18" evidence="2"/>
<dbReference type="SUPFAM" id="SSF47616">
    <property type="entry name" value="GST C-terminal domain-like"/>
    <property type="match status" value="1"/>
</dbReference>
<feature type="domain" description="GST N-terminal" evidence="7">
    <location>
        <begin position="2"/>
        <end position="79"/>
    </location>
</feature>
<evidence type="ECO:0000256" key="3">
    <source>
        <dbReference type="ARBA" id="ARBA00022679"/>
    </source>
</evidence>
<proteinExistence type="inferred from homology"/>
<comment type="similarity">
    <text evidence="4">Belongs to the GST superfamily. Sigma family.</text>
</comment>
<evidence type="ECO:0000313" key="9">
    <source>
        <dbReference type="EMBL" id="KAJ1365766.1"/>
    </source>
</evidence>
<keyword evidence="3" id="KW-0808">Transferase</keyword>
<dbReference type="PROSITE" id="PS50405">
    <property type="entry name" value="GST_CTER"/>
    <property type="match status" value="1"/>
</dbReference>
<dbReference type="AlphaFoldDB" id="A0AAD5N9L8"/>
<organism evidence="9 10">
    <name type="scientific">Parelaphostrongylus tenuis</name>
    <name type="common">Meningeal worm</name>
    <dbReference type="NCBI Taxonomy" id="148309"/>
    <lineage>
        <taxon>Eukaryota</taxon>
        <taxon>Metazoa</taxon>
        <taxon>Ecdysozoa</taxon>
        <taxon>Nematoda</taxon>
        <taxon>Chromadorea</taxon>
        <taxon>Rhabditida</taxon>
        <taxon>Rhabditina</taxon>
        <taxon>Rhabditomorpha</taxon>
        <taxon>Strongyloidea</taxon>
        <taxon>Metastrongylidae</taxon>
        <taxon>Parelaphostrongylus</taxon>
    </lineage>
</organism>
<dbReference type="PANTHER" id="PTHR11571">
    <property type="entry name" value="GLUTATHIONE S-TRANSFERASE"/>
    <property type="match status" value="1"/>
</dbReference>
<accession>A0AAD5N9L8</accession>
<evidence type="ECO:0000259" key="8">
    <source>
        <dbReference type="PROSITE" id="PS50405"/>
    </source>
</evidence>
<dbReference type="Pfam" id="PF02798">
    <property type="entry name" value="GST_N"/>
    <property type="match status" value="1"/>
</dbReference>
<dbReference type="FunFam" id="3.40.30.10:FF:000543">
    <property type="entry name" value="Hematopoietic prostaglandin D synthase"/>
    <property type="match status" value="1"/>
</dbReference>
<dbReference type="PROSITE" id="PS50404">
    <property type="entry name" value="GST_NTER"/>
    <property type="match status" value="1"/>
</dbReference>
<dbReference type="FunFam" id="1.20.1050.10:FF:000031">
    <property type="entry name" value="Glutathione S-Transferase"/>
    <property type="match status" value="1"/>
</dbReference>
<dbReference type="InterPro" id="IPR050213">
    <property type="entry name" value="GST_superfamily"/>
</dbReference>
<keyword evidence="10" id="KW-1185">Reference proteome</keyword>
<evidence type="ECO:0000256" key="2">
    <source>
        <dbReference type="ARBA" id="ARBA00012452"/>
    </source>
</evidence>
<gene>
    <name evidence="9" type="ORF">KIN20_026197</name>
</gene>
<dbReference type="PANTHER" id="PTHR11571:SF224">
    <property type="entry name" value="HEMATOPOIETIC PROSTAGLANDIN D SYNTHASE"/>
    <property type="match status" value="1"/>
</dbReference>
<dbReference type="Proteomes" id="UP001196413">
    <property type="component" value="Unassembled WGS sequence"/>
</dbReference>
<feature type="domain" description="GST C-terminal" evidence="8">
    <location>
        <begin position="81"/>
        <end position="207"/>
    </location>
</feature>
<dbReference type="SFLD" id="SFLDG00363">
    <property type="entry name" value="AMPS_(cytGST):_Alpha-__Mu-__Pi"/>
    <property type="match status" value="1"/>
</dbReference>
<sequence>MVHYKLTYFDGRGLTECARQLFALADQQYEDVRLSKEQFASIKDKMPFGQIPDVEVDGKQLAQSQAINCYLAKTFGFAGKDAFESAVIDSLVDQYMDYRAEIEPYFHSLLSFIPGDLDKLKKDAMMPACKKFLGIVAKFLKNAASSGFLVGNSLSWVDVVIAEHVSDISKSLPDYLDGYPEVKAHMEKDRLNPKLKNWFNKRPETSF</sequence>
<dbReference type="CDD" id="cd03192">
    <property type="entry name" value="GST_C_Sigma_like"/>
    <property type="match status" value="1"/>
</dbReference>
<evidence type="ECO:0000259" key="7">
    <source>
        <dbReference type="PROSITE" id="PS50404"/>
    </source>
</evidence>
<dbReference type="EMBL" id="JAHQIW010005360">
    <property type="protein sequence ID" value="KAJ1365766.1"/>
    <property type="molecule type" value="Genomic_DNA"/>
</dbReference>
<evidence type="ECO:0000256" key="5">
    <source>
        <dbReference type="ARBA" id="ARBA00047960"/>
    </source>
</evidence>
<dbReference type="SFLD" id="SFLDS00019">
    <property type="entry name" value="Glutathione_Transferase_(cytos"/>
    <property type="match status" value="1"/>
</dbReference>
<evidence type="ECO:0000256" key="6">
    <source>
        <dbReference type="ARBA" id="ARBA00078118"/>
    </source>
</evidence>
<dbReference type="Gene3D" id="1.20.1050.10">
    <property type="match status" value="1"/>
</dbReference>
<dbReference type="InterPro" id="IPR036249">
    <property type="entry name" value="Thioredoxin-like_sf"/>
</dbReference>
<dbReference type="InterPro" id="IPR004045">
    <property type="entry name" value="Glutathione_S-Trfase_N"/>
</dbReference>
<dbReference type="Gene3D" id="3.40.30.10">
    <property type="entry name" value="Glutaredoxin"/>
    <property type="match status" value="1"/>
</dbReference>
<dbReference type="Pfam" id="PF14497">
    <property type="entry name" value="GST_C_3"/>
    <property type="match status" value="1"/>
</dbReference>
<dbReference type="CDD" id="cd03039">
    <property type="entry name" value="GST_N_Sigma_like"/>
    <property type="match status" value="1"/>
</dbReference>
<dbReference type="InterPro" id="IPR010987">
    <property type="entry name" value="Glutathione-S-Trfase_C-like"/>
</dbReference>
<evidence type="ECO:0000256" key="4">
    <source>
        <dbReference type="ARBA" id="ARBA00038317"/>
    </source>
</evidence>
<dbReference type="InterPro" id="IPR004046">
    <property type="entry name" value="GST_C"/>
</dbReference>
<dbReference type="InterPro" id="IPR040079">
    <property type="entry name" value="Glutathione_S-Trfase"/>
</dbReference>
<comment type="function">
    <text evidence="1">Conjugation of reduced glutathione to a wide number of exogenous and endogenous hydrophobic electrophiles.</text>
</comment>
<evidence type="ECO:0000313" key="10">
    <source>
        <dbReference type="Proteomes" id="UP001196413"/>
    </source>
</evidence>
<dbReference type="SUPFAM" id="SSF52833">
    <property type="entry name" value="Thioredoxin-like"/>
    <property type="match status" value="1"/>
</dbReference>